<sequence>MFTLCSDDAALRIVAIDTRTFEVQDLSSVLGSGTGMFDLSSDGSRLFTIGTDGAGQWQMQEYDIAKRTVIAKHRLEYPHSIGGVKGYAVSPDSSHYFASLDTDPGEINQGKLISINTADGSISDLSFDVASSRPEITKDRKTIYVLSRDKKSIIAVNAIENRASQIYTAPNGEKIDGLELSGQDNALMFTENNSISRVLDTKTDDATYSTRYQHGDFISPDGATIYVTDTFLDQKTHAVKLLVQSVSIDATADQQKSSSVEVFSFPADNSPQKEFQAMFSSNGSLYLLFTGAGGDGTQLNDYTDPMKAGILLKVHSSTFLESAKSPRISASPQSENGSVRTQGRAAAVAVAVGCCVAIIGCICIAAERYVRKSKSVR</sequence>
<evidence type="ECO:0000256" key="1">
    <source>
        <dbReference type="SAM" id="Phobius"/>
    </source>
</evidence>
<reference evidence="2 3" key="1">
    <citation type="journal article" date="2017" name="BMC Genomics">
        <title>Comparative genomic and phylogenomic analyses of the Bifidobacteriaceae family.</title>
        <authorList>
            <person name="Lugli G.A."/>
            <person name="Milani C."/>
            <person name="Turroni F."/>
            <person name="Duranti S."/>
            <person name="Mancabelli L."/>
            <person name="Mangifesta M."/>
            <person name="Ferrario C."/>
            <person name="Modesto M."/>
            <person name="Mattarelli P."/>
            <person name="Jiri K."/>
            <person name="van Sinderen D."/>
            <person name="Ventura M."/>
        </authorList>
    </citation>
    <scope>NUCLEOTIDE SEQUENCE [LARGE SCALE GENOMIC DNA]</scope>
    <source>
        <strain evidence="2 3">DSM 100201</strain>
    </source>
</reference>
<feature type="transmembrane region" description="Helical" evidence="1">
    <location>
        <begin position="345"/>
        <end position="366"/>
    </location>
</feature>
<protein>
    <submittedName>
        <fullName evidence="2">Uncharacterized protein</fullName>
    </submittedName>
</protein>
<gene>
    <name evidence="2" type="ORF">BTIS_1777</name>
</gene>
<keyword evidence="1" id="KW-1133">Transmembrane helix</keyword>
<dbReference type="SUPFAM" id="SSF69304">
    <property type="entry name" value="Tricorn protease N-terminal domain"/>
    <property type="match status" value="1"/>
</dbReference>
<dbReference type="Proteomes" id="UP000216444">
    <property type="component" value="Unassembled WGS sequence"/>
</dbReference>
<evidence type="ECO:0000313" key="3">
    <source>
        <dbReference type="Proteomes" id="UP000216444"/>
    </source>
</evidence>
<organism evidence="2 3">
    <name type="scientific">Bifidobacterium tissieri</name>
    <dbReference type="NCBI Taxonomy" id="1630162"/>
    <lineage>
        <taxon>Bacteria</taxon>
        <taxon>Bacillati</taxon>
        <taxon>Actinomycetota</taxon>
        <taxon>Actinomycetes</taxon>
        <taxon>Bifidobacteriales</taxon>
        <taxon>Bifidobacteriaceae</taxon>
        <taxon>Bifidobacterium</taxon>
    </lineage>
</organism>
<dbReference type="EMBL" id="MWWV01000014">
    <property type="protein sequence ID" value="OZG56673.1"/>
    <property type="molecule type" value="Genomic_DNA"/>
</dbReference>
<keyword evidence="1" id="KW-0472">Membrane</keyword>
<name>A0A261FCH2_9BIFI</name>
<dbReference type="Gene3D" id="2.130.10.10">
    <property type="entry name" value="YVTN repeat-like/Quinoprotein amine dehydrogenase"/>
    <property type="match status" value="1"/>
</dbReference>
<accession>A0A261FCH2</accession>
<keyword evidence="1" id="KW-0812">Transmembrane</keyword>
<dbReference type="InterPro" id="IPR015943">
    <property type="entry name" value="WD40/YVTN_repeat-like_dom_sf"/>
</dbReference>
<comment type="caution">
    <text evidence="2">The sequence shown here is derived from an EMBL/GenBank/DDBJ whole genome shotgun (WGS) entry which is preliminary data.</text>
</comment>
<proteinExistence type="predicted"/>
<evidence type="ECO:0000313" key="2">
    <source>
        <dbReference type="EMBL" id="OZG56673.1"/>
    </source>
</evidence>
<dbReference type="AlphaFoldDB" id="A0A261FCH2"/>
<keyword evidence="3" id="KW-1185">Reference proteome</keyword>